<dbReference type="AlphaFoldDB" id="A0A5E4PHW4"/>
<keyword evidence="5 6" id="KW-0472">Membrane</keyword>
<organism evidence="7 8">
    <name type="scientific">Aquicella siphonis</name>
    <dbReference type="NCBI Taxonomy" id="254247"/>
    <lineage>
        <taxon>Bacteria</taxon>
        <taxon>Pseudomonadati</taxon>
        <taxon>Pseudomonadota</taxon>
        <taxon>Gammaproteobacteria</taxon>
        <taxon>Legionellales</taxon>
        <taxon>Coxiellaceae</taxon>
        <taxon>Aquicella</taxon>
    </lineage>
</organism>
<evidence type="ECO:0000313" key="8">
    <source>
        <dbReference type="Proteomes" id="UP000324194"/>
    </source>
</evidence>
<dbReference type="EMBL" id="LR699119">
    <property type="protein sequence ID" value="VVC76185.1"/>
    <property type="molecule type" value="Genomic_DNA"/>
</dbReference>
<dbReference type="PIRSF" id="PIRSF006324">
    <property type="entry name" value="LeuE"/>
    <property type="match status" value="1"/>
</dbReference>
<dbReference type="PANTHER" id="PTHR30086">
    <property type="entry name" value="ARGININE EXPORTER PROTEIN ARGO"/>
    <property type="match status" value="1"/>
</dbReference>
<name>A0A5E4PHW4_9COXI</name>
<dbReference type="Pfam" id="PF01810">
    <property type="entry name" value="LysE"/>
    <property type="match status" value="1"/>
</dbReference>
<keyword evidence="3 6" id="KW-0812">Transmembrane</keyword>
<feature type="transmembrane region" description="Helical" evidence="6">
    <location>
        <begin position="69"/>
        <end position="91"/>
    </location>
</feature>
<evidence type="ECO:0000313" key="7">
    <source>
        <dbReference type="EMBL" id="VVC76185.1"/>
    </source>
</evidence>
<feature type="transmembrane region" description="Helical" evidence="6">
    <location>
        <begin position="6"/>
        <end position="27"/>
    </location>
</feature>
<dbReference type="PANTHER" id="PTHR30086:SF20">
    <property type="entry name" value="ARGININE EXPORTER PROTEIN ARGO-RELATED"/>
    <property type="match status" value="1"/>
</dbReference>
<evidence type="ECO:0000256" key="2">
    <source>
        <dbReference type="ARBA" id="ARBA00022475"/>
    </source>
</evidence>
<protein>
    <submittedName>
        <fullName evidence="7">Homoserine/homoserine lactone efflux protein</fullName>
    </submittedName>
</protein>
<reference evidence="7 8" key="1">
    <citation type="submission" date="2019-08" db="EMBL/GenBank/DDBJ databases">
        <authorList>
            <person name="Guy L."/>
        </authorList>
    </citation>
    <scope>NUCLEOTIDE SEQUENCE [LARGE SCALE GENOMIC DNA]</scope>
    <source>
        <strain evidence="7 8">SGT-108</strain>
    </source>
</reference>
<keyword evidence="2" id="KW-1003">Cell membrane</keyword>
<keyword evidence="4 6" id="KW-1133">Transmembrane helix</keyword>
<gene>
    <name evidence="7" type="primary">rhtB</name>
    <name evidence="7" type="ORF">AQUSIP_14910</name>
</gene>
<dbReference type="KEGG" id="asip:AQUSIP_14910"/>
<dbReference type="InterPro" id="IPR001123">
    <property type="entry name" value="LeuE-type"/>
</dbReference>
<feature type="transmembrane region" description="Helical" evidence="6">
    <location>
        <begin position="146"/>
        <end position="172"/>
    </location>
</feature>
<dbReference type="GO" id="GO:0005886">
    <property type="term" value="C:plasma membrane"/>
    <property type="evidence" value="ECO:0007669"/>
    <property type="project" value="UniProtKB-SubCell"/>
</dbReference>
<proteinExistence type="predicted"/>
<evidence type="ECO:0000256" key="1">
    <source>
        <dbReference type="ARBA" id="ARBA00004651"/>
    </source>
</evidence>
<evidence type="ECO:0000256" key="5">
    <source>
        <dbReference type="ARBA" id="ARBA00023136"/>
    </source>
</evidence>
<keyword evidence="8" id="KW-1185">Reference proteome</keyword>
<dbReference type="Proteomes" id="UP000324194">
    <property type="component" value="Chromosome 1"/>
</dbReference>
<dbReference type="GO" id="GO:0015171">
    <property type="term" value="F:amino acid transmembrane transporter activity"/>
    <property type="evidence" value="ECO:0007669"/>
    <property type="project" value="TreeGrafter"/>
</dbReference>
<dbReference type="RefSeq" id="WP_148339422.1">
    <property type="nucleotide sequence ID" value="NZ_LR699119.1"/>
</dbReference>
<feature type="transmembrane region" description="Helical" evidence="6">
    <location>
        <begin position="112"/>
        <end position="134"/>
    </location>
</feature>
<dbReference type="OrthoDB" id="581870at2"/>
<feature type="transmembrane region" description="Helical" evidence="6">
    <location>
        <begin position="39"/>
        <end position="63"/>
    </location>
</feature>
<evidence type="ECO:0000256" key="3">
    <source>
        <dbReference type="ARBA" id="ARBA00022692"/>
    </source>
</evidence>
<sequence>MTQNWLIYFIAVLTVALIPGPDMLYIISQSLNHGKRLGLAAALGIGAGCFVHIFAVSIGLSSFLFHSSLAFSLIKYLGACYLLYLGIQALLKKQSALLENAHHTVTGSWRKVFIQGLFTNMFNPKVALFFLAFLPQFVTPASSHSMGLQLLILGLIFNGIGTFSNVLVALFFGTAKQWLTAHPAALKIQQKISGFLFIGLGLKLAAFER</sequence>
<evidence type="ECO:0000256" key="6">
    <source>
        <dbReference type="SAM" id="Phobius"/>
    </source>
</evidence>
<comment type="subcellular location">
    <subcellularLocation>
        <location evidence="1">Cell membrane</location>
        <topology evidence="1">Multi-pass membrane protein</topology>
    </subcellularLocation>
</comment>
<accession>A0A5E4PHW4</accession>
<evidence type="ECO:0000256" key="4">
    <source>
        <dbReference type="ARBA" id="ARBA00022989"/>
    </source>
</evidence>